<evidence type="ECO:0000313" key="2">
    <source>
        <dbReference type="EMBL" id="GLW64307.1"/>
    </source>
</evidence>
<dbReference type="Pfam" id="PF19054">
    <property type="entry name" value="DUF5753"/>
    <property type="match status" value="1"/>
</dbReference>
<gene>
    <name evidence="2" type="ORF">Arub01_25510</name>
</gene>
<dbReference type="InterPro" id="IPR010982">
    <property type="entry name" value="Lambda_DNA-bd_dom_sf"/>
</dbReference>
<protein>
    <submittedName>
        <fullName evidence="2">Transcriptional regulator</fullName>
    </submittedName>
</protein>
<accession>A0A9W6UWI9</accession>
<feature type="domain" description="HTH cro/C1-type" evidence="1">
    <location>
        <begin position="18"/>
        <end position="73"/>
    </location>
</feature>
<dbReference type="EMBL" id="BSRZ01000005">
    <property type="protein sequence ID" value="GLW64307.1"/>
    <property type="molecule type" value="Genomic_DNA"/>
</dbReference>
<dbReference type="InterPro" id="IPR043917">
    <property type="entry name" value="DUF5753"/>
</dbReference>
<proteinExistence type="predicted"/>
<keyword evidence="3" id="KW-1185">Reference proteome</keyword>
<comment type="caution">
    <text evidence="2">The sequence shown here is derived from an EMBL/GenBank/DDBJ whole genome shotgun (WGS) entry which is preliminary data.</text>
</comment>
<name>A0A9W6UWI9_9ACTN</name>
<dbReference type="SMART" id="SM00530">
    <property type="entry name" value="HTH_XRE"/>
    <property type="match status" value="1"/>
</dbReference>
<dbReference type="Gene3D" id="1.10.260.40">
    <property type="entry name" value="lambda repressor-like DNA-binding domains"/>
    <property type="match status" value="1"/>
</dbReference>
<reference evidence="2" key="1">
    <citation type="submission" date="2023-02" db="EMBL/GenBank/DDBJ databases">
        <title>Actinomadura rubrobrunea NBRC 14622.</title>
        <authorList>
            <person name="Ichikawa N."/>
            <person name="Sato H."/>
            <person name="Tonouchi N."/>
        </authorList>
    </citation>
    <scope>NUCLEOTIDE SEQUENCE</scope>
    <source>
        <strain evidence="2">NBRC 14622</strain>
    </source>
</reference>
<dbReference type="RefSeq" id="WP_067908844.1">
    <property type="nucleotide sequence ID" value="NZ_BSRZ01000005.1"/>
</dbReference>
<dbReference type="CDD" id="cd00093">
    <property type="entry name" value="HTH_XRE"/>
    <property type="match status" value="1"/>
</dbReference>
<sequence>MPADYRAPNINARRLGLYLRRTRELLQLSYEEAAARVGCHADWLVRVETGFVEPSPAEVERLLERYQVRAAKVADVMIDLASRPRGPQWLAAHLDDMKAEERDALISESEASVIRTYGVQQVPELAQAEPYARFAASMSFSERDPDVYWDMLRNRQTYRPGGRRRFLDVIVDEAALSPRLDDDVLVPQLRHLLHLSEDTDAQVRIVPSSAPFYEERAYPFDVLEFPGVSDRISLTRSMFGIGFASADLSDTWEHIEEDAALSPEESRDLIQRRLADRGAR</sequence>
<dbReference type="GO" id="GO:0003677">
    <property type="term" value="F:DNA binding"/>
    <property type="evidence" value="ECO:0007669"/>
    <property type="project" value="InterPro"/>
</dbReference>
<dbReference type="AlphaFoldDB" id="A0A9W6UWI9"/>
<dbReference type="InterPro" id="IPR001387">
    <property type="entry name" value="Cro/C1-type_HTH"/>
</dbReference>
<evidence type="ECO:0000259" key="1">
    <source>
        <dbReference type="SMART" id="SM00530"/>
    </source>
</evidence>
<dbReference type="SUPFAM" id="SSF47413">
    <property type="entry name" value="lambda repressor-like DNA-binding domains"/>
    <property type="match status" value="1"/>
</dbReference>
<dbReference type="Pfam" id="PF13560">
    <property type="entry name" value="HTH_31"/>
    <property type="match status" value="1"/>
</dbReference>
<dbReference type="Proteomes" id="UP001165124">
    <property type="component" value="Unassembled WGS sequence"/>
</dbReference>
<evidence type="ECO:0000313" key="3">
    <source>
        <dbReference type="Proteomes" id="UP001165124"/>
    </source>
</evidence>
<organism evidence="2 3">
    <name type="scientific">Actinomadura rubrobrunea</name>
    <dbReference type="NCBI Taxonomy" id="115335"/>
    <lineage>
        <taxon>Bacteria</taxon>
        <taxon>Bacillati</taxon>
        <taxon>Actinomycetota</taxon>
        <taxon>Actinomycetes</taxon>
        <taxon>Streptosporangiales</taxon>
        <taxon>Thermomonosporaceae</taxon>
        <taxon>Actinomadura</taxon>
    </lineage>
</organism>